<keyword evidence="1" id="KW-0472">Membrane</keyword>
<sequence length="49" mass="5601">MRNNSFTVSYAVLQANDYIAVDVFFVILVKSIGIMKVSTTRAGKWLRYL</sequence>
<keyword evidence="1" id="KW-0812">Transmembrane</keyword>
<keyword evidence="1" id="KW-1133">Transmembrane helix</keyword>
<dbReference type="Proteomes" id="UP000196435">
    <property type="component" value="Unassembled WGS sequence"/>
</dbReference>
<evidence type="ECO:0000256" key="1">
    <source>
        <dbReference type="SAM" id="Phobius"/>
    </source>
</evidence>
<name>A0A1N6MUY2_9GAMM</name>
<dbReference type="EMBL" id="FTLG01000067">
    <property type="protein sequence ID" value="SIP72631.1"/>
    <property type="molecule type" value="Genomic_DNA"/>
</dbReference>
<gene>
    <name evidence="2" type="ORF">XIS1_1590009</name>
</gene>
<accession>A0A1N6MUY2</accession>
<dbReference type="AlphaFoldDB" id="A0A1N6MUY2"/>
<proteinExistence type="predicted"/>
<organism evidence="2 3">
    <name type="scientific">Xenorhabdus innexi</name>
    <dbReference type="NCBI Taxonomy" id="290109"/>
    <lineage>
        <taxon>Bacteria</taxon>
        <taxon>Pseudomonadati</taxon>
        <taxon>Pseudomonadota</taxon>
        <taxon>Gammaproteobacteria</taxon>
        <taxon>Enterobacterales</taxon>
        <taxon>Morganellaceae</taxon>
        <taxon>Xenorhabdus</taxon>
    </lineage>
</organism>
<evidence type="ECO:0000313" key="3">
    <source>
        <dbReference type="Proteomes" id="UP000196435"/>
    </source>
</evidence>
<reference evidence="3" key="1">
    <citation type="submission" date="2016-12" db="EMBL/GenBank/DDBJ databases">
        <authorList>
            <person name="Gaudriault S."/>
        </authorList>
    </citation>
    <scope>NUCLEOTIDE SEQUENCE [LARGE SCALE GENOMIC DNA]</scope>
    <source>
        <strain evidence="3">HGB1681 (deposited as PTA-6826 in the American Type Culture Collection)</strain>
    </source>
</reference>
<feature type="transmembrane region" description="Helical" evidence="1">
    <location>
        <begin position="18"/>
        <end position="37"/>
    </location>
</feature>
<protein>
    <submittedName>
        <fullName evidence="2">Uncharacterized protein</fullName>
    </submittedName>
</protein>
<evidence type="ECO:0000313" key="2">
    <source>
        <dbReference type="EMBL" id="SIP72631.1"/>
    </source>
</evidence>